<proteinExistence type="predicted"/>
<evidence type="ECO:0000313" key="3">
    <source>
        <dbReference type="Proteomes" id="UP000467841"/>
    </source>
</evidence>
<dbReference type="Proteomes" id="UP000467841">
    <property type="component" value="Unassembled WGS sequence"/>
</dbReference>
<comment type="caution">
    <text evidence="2">The sequence shown here is derived from an EMBL/GenBank/DDBJ whole genome shotgun (WGS) entry which is preliminary data.</text>
</comment>
<evidence type="ECO:0000313" key="2">
    <source>
        <dbReference type="EMBL" id="CAA7038690.1"/>
    </source>
</evidence>
<organism evidence="2 3">
    <name type="scientific">Microthlaspi erraticum</name>
    <dbReference type="NCBI Taxonomy" id="1685480"/>
    <lineage>
        <taxon>Eukaryota</taxon>
        <taxon>Viridiplantae</taxon>
        <taxon>Streptophyta</taxon>
        <taxon>Embryophyta</taxon>
        <taxon>Tracheophyta</taxon>
        <taxon>Spermatophyta</taxon>
        <taxon>Magnoliopsida</taxon>
        <taxon>eudicotyledons</taxon>
        <taxon>Gunneridae</taxon>
        <taxon>Pentapetalae</taxon>
        <taxon>rosids</taxon>
        <taxon>malvids</taxon>
        <taxon>Brassicales</taxon>
        <taxon>Brassicaceae</taxon>
        <taxon>Coluteocarpeae</taxon>
        <taxon>Microthlaspi</taxon>
    </lineage>
</organism>
<feature type="region of interest" description="Disordered" evidence="1">
    <location>
        <begin position="78"/>
        <end position="99"/>
    </location>
</feature>
<protein>
    <submittedName>
        <fullName evidence="2">Uncharacterized protein</fullName>
    </submittedName>
</protein>
<sequence>MLNAAMKIDELQTSADVKIRRQDEGDDAEKNAPASLPHQDDLPPPPPVPDVEAPVTTAALTAAMQGFTAQIASQFAQMQAQQQKYNDTKPSHPSRQWQKHHLQHVVTFKLISNLSNTPLHR</sequence>
<keyword evidence="3" id="KW-1185">Reference proteome</keyword>
<gene>
    <name evidence="2" type="ORF">MERR_LOCUS25925</name>
</gene>
<accession>A0A6D2JAW6</accession>
<dbReference type="AlphaFoldDB" id="A0A6D2JAW6"/>
<evidence type="ECO:0000256" key="1">
    <source>
        <dbReference type="SAM" id="MobiDB-lite"/>
    </source>
</evidence>
<feature type="region of interest" description="Disordered" evidence="1">
    <location>
        <begin position="1"/>
        <end position="53"/>
    </location>
</feature>
<name>A0A6D2JAW6_9BRAS</name>
<reference evidence="2" key="1">
    <citation type="submission" date="2020-01" db="EMBL/GenBank/DDBJ databases">
        <authorList>
            <person name="Mishra B."/>
        </authorList>
    </citation>
    <scope>NUCLEOTIDE SEQUENCE [LARGE SCALE GENOMIC DNA]</scope>
</reference>
<dbReference type="EMBL" id="CACVBM020001196">
    <property type="protein sequence ID" value="CAA7038690.1"/>
    <property type="molecule type" value="Genomic_DNA"/>
</dbReference>